<dbReference type="InterPro" id="IPR038762">
    <property type="entry name" value="ABM_predict"/>
</dbReference>
<keyword evidence="1" id="KW-1133">Transmembrane helix</keyword>
<keyword evidence="2" id="KW-0503">Monooxygenase</keyword>
<keyword evidence="1" id="KW-0472">Membrane</keyword>
<evidence type="ECO:0000313" key="2">
    <source>
        <dbReference type="EMBL" id="AXK83000.1"/>
    </source>
</evidence>
<protein>
    <submittedName>
        <fullName evidence="2">Antibiotic biosynthesis monooxygenase</fullName>
    </submittedName>
</protein>
<sequence length="321" mass="35865">MSASQEPPDGPVALVIQRRIADEGFAAFARWNGRVGEELKSWPGFLGQEVVAPQPPGIVDWVQVLRFGNAAGARAWLQSDVRARLVDEVRPYFVGPEDVHILPDTGVQKDTAVSVVISFKVPPGLERDFLAWQQRIQAAEAKFKGFLRHKIEHPLPGLHDDWIIILAFNSETNLNAWLESPVREQLLNEGKRFNVDMNLKRAGYGFNFWFPTGQTAPQGPSFILKSNLIVLLVLYPTVFLWGHFISKPLIDAHGVPFWLSLFVGNLVSTQLLGWWFVPAAFKAFGWWLDPKTTAGRVGGYCVVAALYAVSMAVYAFLLARN</sequence>
<dbReference type="Proteomes" id="UP000254889">
    <property type="component" value="Chromosome"/>
</dbReference>
<proteinExistence type="predicted"/>
<dbReference type="EMBL" id="CP031417">
    <property type="protein sequence ID" value="AXK83000.1"/>
    <property type="molecule type" value="Genomic_DNA"/>
</dbReference>
<evidence type="ECO:0000313" key="3">
    <source>
        <dbReference type="Proteomes" id="UP000254889"/>
    </source>
</evidence>
<dbReference type="OrthoDB" id="1494254at2"/>
<feature type="transmembrane region" description="Helical" evidence="1">
    <location>
        <begin position="257"/>
        <end position="277"/>
    </location>
</feature>
<dbReference type="PANTHER" id="PTHR40057">
    <property type="entry name" value="SLR1162 PROTEIN"/>
    <property type="match status" value="1"/>
</dbReference>
<dbReference type="SUPFAM" id="SSF54909">
    <property type="entry name" value="Dimeric alpha+beta barrel"/>
    <property type="match status" value="2"/>
</dbReference>
<dbReference type="InterPro" id="IPR011008">
    <property type="entry name" value="Dimeric_a/b-barrel"/>
</dbReference>
<keyword evidence="2" id="KW-0560">Oxidoreductase</keyword>
<keyword evidence="1" id="KW-0812">Transmembrane</keyword>
<keyword evidence="3" id="KW-1185">Reference proteome</keyword>
<name>A0A346A1F3_9HYPH</name>
<accession>A0A346A1F3</accession>
<dbReference type="GO" id="GO:0004497">
    <property type="term" value="F:monooxygenase activity"/>
    <property type="evidence" value="ECO:0007669"/>
    <property type="project" value="UniProtKB-KW"/>
</dbReference>
<evidence type="ECO:0000256" key="1">
    <source>
        <dbReference type="SAM" id="Phobius"/>
    </source>
</evidence>
<organism evidence="2 3">
    <name type="scientific">Pseudolabrys taiwanensis</name>
    <dbReference type="NCBI Taxonomy" id="331696"/>
    <lineage>
        <taxon>Bacteria</taxon>
        <taxon>Pseudomonadati</taxon>
        <taxon>Pseudomonadota</taxon>
        <taxon>Alphaproteobacteria</taxon>
        <taxon>Hyphomicrobiales</taxon>
        <taxon>Xanthobacteraceae</taxon>
        <taxon>Pseudolabrys</taxon>
    </lineage>
</organism>
<dbReference type="RefSeq" id="WP_115693379.1">
    <property type="nucleotide sequence ID" value="NZ_CP031417.1"/>
</dbReference>
<gene>
    <name evidence="2" type="ORF">DW352_22225</name>
</gene>
<feature type="transmembrane region" description="Helical" evidence="1">
    <location>
        <begin position="297"/>
        <end position="319"/>
    </location>
</feature>
<dbReference type="Gene3D" id="3.30.70.100">
    <property type="match status" value="1"/>
</dbReference>
<feature type="transmembrane region" description="Helical" evidence="1">
    <location>
        <begin position="228"/>
        <end position="245"/>
    </location>
</feature>
<dbReference type="KEGG" id="ptaw:DW352_22225"/>
<dbReference type="AlphaFoldDB" id="A0A346A1F3"/>
<reference evidence="2 3" key="1">
    <citation type="submission" date="2018-07" db="EMBL/GenBank/DDBJ databases">
        <authorList>
            <person name="Quirk P.G."/>
            <person name="Krulwich T.A."/>
        </authorList>
    </citation>
    <scope>NUCLEOTIDE SEQUENCE [LARGE SCALE GENOMIC DNA]</scope>
    <source>
        <strain evidence="2 3">CC-BB4</strain>
    </source>
</reference>
<dbReference type="PANTHER" id="PTHR40057:SF1">
    <property type="entry name" value="SLR1162 PROTEIN"/>
    <property type="match status" value="1"/>
</dbReference>